<evidence type="ECO:0000313" key="4">
    <source>
        <dbReference type="Proteomes" id="UP000297777"/>
    </source>
</evidence>
<dbReference type="AlphaFoldDB" id="A0A4Z1EU65"/>
<feature type="compositionally biased region" description="Acidic residues" evidence="1">
    <location>
        <begin position="213"/>
        <end position="226"/>
    </location>
</feature>
<sequence>MANTLLSMSLETIESIDLLLSEDSFEFMVYLLSIVIYAHSFTMMFTKPTEFSFANMDEDSAKKALSVIASFFYIQEGGVQWLNYNLSQFGCTADGLVNEALIDPELTQHRVCQDLHHAYRLHINPNDEDAAAYETPAPATGGKGKSVHPFHKPFAYAAIHPQVLVEQALNARLAKFDEVPIEEQSLGEATELEASQQESPVTDQLVNQLEYESSDADYSEYQSEPEDLVRDTSNVSDVDDLDDEDYVENSITNFDGLTYEQQLATIDASLKEHSSQKYNGESSGTNNQLTPPPSQQKTTAPVNYSGGKSILCSGQSSSGKHILPASPDTTSCPSSLNRKREHDADESHDDEDYIKSTRRPTKKPTNSVTKSSLRTPASSSTSVTTAPVSSSSIASSSSSPSSSSRKVSSKPLKTPRSSRRTGPSSKPRRPAWTDDETFKLYECLVKRREIEAKRPDLVKLYDAPLWKHISEELASAHGIHRAPGGCKSNWNRNGREFYDFDERSILKRSKSLATSVQVPKKDRKGKKPVAVAVDEVDDDE</sequence>
<reference evidence="3 4" key="1">
    <citation type="submission" date="2017-12" db="EMBL/GenBank/DDBJ databases">
        <title>Comparative genomics of Botrytis spp.</title>
        <authorList>
            <person name="Valero-Jimenez C.A."/>
            <person name="Tapia P."/>
            <person name="Veloso J."/>
            <person name="Silva-Moreno E."/>
            <person name="Staats M."/>
            <person name="Valdes J.H."/>
            <person name="Van Kan J.A.L."/>
        </authorList>
    </citation>
    <scope>NUCLEOTIDE SEQUENCE [LARGE SCALE GENOMIC DNA]</scope>
    <source>
        <strain evidence="3 4">Bt9001</strain>
    </source>
</reference>
<feature type="compositionally biased region" description="Polar residues" evidence="1">
    <location>
        <begin position="276"/>
        <end position="302"/>
    </location>
</feature>
<dbReference type="InterPro" id="IPR001005">
    <property type="entry name" value="SANT/Myb"/>
</dbReference>
<dbReference type="EMBL" id="PQXH01000051">
    <property type="protein sequence ID" value="TGO14558.1"/>
    <property type="molecule type" value="Genomic_DNA"/>
</dbReference>
<feature type="region of interest" description="Disordered" evidence="1">
    <location>
        <begin position="511"/>
        <end position="540"/>
    </location>
</feature>
<protein>
    <recommendedName>
        <fullName evidence="2">Myb-like domain-containing protein</fullName>
    </recommendedName>
</protein>
<dbReference type="Proteomes" id="UP000297777">
    <property type="component" value="Unassembled WGS sequence"/>
</dbReference>
<proteinExistence type="predicted"/>
<evidence type="ECO:0000259" key="2">
    <source>
        <dbReference type="PROSITE" id="PS50090"/>
    </source>
</evidence>
<organism evidence="3 4">
    <name type="scientific">Botrytis tulipae</name>
    <dbReference type="NCBI Taxonomy" id="87230"/>
    <lineage>
        <taxon>Eukaryota</taxon>
        <taxon>Fungi</taxon>
        <taxon>Dikarya</taxon>
        <taxon>Ascomycota</taxon>
        <taxon>Pezizomycotina</taxon>
        <taxon>Leotiomycetes</taxon>
        <taxon>Helotiales</taxon>
        <taxon>Sclerotiniaceae</taxon>
        <taxon>Botrytis</taxon>
    </lineage>
</organism>
<evidence type="ECO:0000313" key="3">
    <source>
        <dbReference type="EMBL" id="TGO14558.1"/>
    </source>
</evidence>
<comment type="caution">
    <text evidence="3">The sequence shown here is derived from an EMBL/GenBank/DDBJ whole genome shotgun (WGS) entry which is preliminary data.</text>
</comment>
<feature type="compositionally biased region" description="Low complexity" evidence="1">
    <location>
        <begin position="369"/>
        <end position="406"/>
    </location>
</feature>
<dbReference type="PROSITE" id="PS50090">
    <property type="entry name" value="MYB_LIKE"/>
    <property type="match status" value="1"/>
</dbReference>
<feature type="compositionally biased region" description="Polar residues" evidence="1">
    <location>
        <begin position="327"/>
        <end position="336"/>
    </location>
</feature>
<name>A0A4Z1EU65_9HELO</name>
<feature type="domain" description="Myb-like" evidence="2">
    <location>
        <begin position="424"/>
        <end position="492"/>
    </location>
</feature>
<evidence type="ECO:0000256" key="1">
    <source>
        <dbReference type="SAM" id="MobiDB-lite"/>
    </source>
</evidence>
<feature type="region of interest" description="Disordered" evidence="1">
    <location>
        <begin position="271"/>
        <end position="432"/>
    </location>
</feature>
<accession>A0A4Z1EU65</accession>
<gene>
    <name evidence="3" type="ORF">BTUL_0051g00230</name>
</gene>
<keyword evidence="4" id="KW-1185">Reference proteome</keyword>
<feature type="region of interest" description="Disordered" evidence="1">
    <location>
        <begin position="213"/>
        <end position="243"/>
    </location>
</feature>
<dbReference type="OrthoDB" id="3552456at2759"/>